<feature type="region of interest" description="Disordered" evidence="1">
    <location>
        <begin position="171"/>
        <end position="215"/>
    </location>
</feature>
<accession>A0A2C5ZJK0</accession>
<dbReference type="Proteomes" id="UP000224854">
    <property type="component" value="Unassembled WGS sequence"/>
</dbReference>
<evidence type="ECO:0000313" key="2">
    <source>
        <dbReference type="EMBL" id="PHH80166.1"/>
    </source>
</evidence>
<proteinExistence type="predicted"/>
<name>A0A2C5ZJK0_9HYPO</name>
<reference evidence="2 3" key="1">
    <citation type="submission" date="2017-06" db="EMBL/GenBank/DDBJ databases">
        <title>Ant-infecting Ophiocordyceps genomes reveal a high diversity of potential behavioral manipulation genes and a possible major role for enterotoxins.</title>
        <authorList>
            <person name="De Bekker C."/>
            <person name="Evans H.C."/>
            <person name="Brachmann A."/>
            <person name="Hughes D.P."/>
        </authorList>
    </citation>
    <scope>NUCLEOTIDE SEQUENCE [LARGE SCALE GENOMIC DNA]</scope>
    <source>
        <strain evidence="2 3">1348a</strain>
    </source>
</reference>
<dbReference type="EMBL" id="NJEU01000163">
    <property type="protein sequence ID" value="PHH80166.1"/>
    <property type="molecule type" value="Genomic_DNA"/>
</dbReference>
<comment type="caution">
    <text evidence="2">The sequence shown here is derived from an EMBL/GenBank/DDBJ whole genome shotgun (WGS) entry which is preliminary data.</text>
</comment>
<keyword evidence="3" id="KW-1185">Reference proteome</keyword>
<dbReference type="AlphaFoldDB" id="A0A2C5ZJK0"/>
<feature type="compositionally biased region" description="Polar residues" evidence="1">
    <location>
        <begin position="205"/>
        <end position="215"/>
    </location>
</feature>
<gene>
    <name evidence="2" type="ORF">CDD82_1936</name>
</gene>
<evidence type="ECO:0000313" key="3">
    <source>
        <dbReference type="Proteomes" id="UP000224854"/>
    </source>
</evidence>
<sequence length="215" mass="23286">MSASGFGDAEKLALAQELAQSFKKGSKVVHGGAPKSVQQPRHRAAQGPHAFNRGPTANGYAVDSGLKHGPPPPSQRRYHEHATAPSGPHTTQKGRLNATVEGFCQIGTMHGEVDTNDIKPSQVAQNHCTTMDPSATYWFQNVKPNGIAKGSILDRFYNIVNPDKEVNIQVQDQSETRSTLNVEARPFVPLKPAKKGDRPSKKTNEQGLSESIWAS</sequence>
<protein>
    <submittedName>
        <fullName evidence="2">Uncharacterized protein</fullName>
    </submittedName>
</protein>
<evidence type="ECO:0000256" key="1">
    <source>
        <dbReference type="SAM" id="MobiDB-lite"/>
    </source>
</evidence>
<feature type="compositionally biased region" description="Polar residues" evidence="1">
    <location>
        <begin position="171"/>
        <end position="181"/>
    </location>
</feature>
<feature type="region of interest" description="Disordered" evidence="1">
    <location>
        <begin position="21"/>
        <end position="94"/>
    </location>
</feature>
<dbReference type="OrthoDB" id="10484628at2759"/>
<feature type="compositionally biased region" description="Basic and acidic residues" evidence="1">
    <location>
        <begin position="194"/>
        <end position="204"/>
    </location>
</feature>
<organism evidence="2 3">
    <name type="scientific">Ophiocordyceps australis</name>
    <dbReference type="NCBI Taxonomy" id="1399860"/>
    <lineage>
        <taxon>Eukaryota</taxon>
        <taxon>Fungi</taxon>
        <taxon>Dikarya</taxon>
        <taxon>Ascomycota</taxon>
        <taxon>Pezizomycotina</taxon>
        <taxon>Sordariomycetes</taxon>
        <taxon>Hypocreomycetidae</taxon>
        <taxon>Hypocreales</taxon>
        <taxon>Ophiocordycipitaceae</taxon>
        <taxon>Ophiocordyceps</taxon>
    </lineage>
</organism>